<dbReference type="Pfam" id="PF00501">
    <property type="entry name" value="AMP-binding"/>
    <property type="match status" value="1"/>
</dbReference>
<dbReference type="InterPro" id="IPR020845">
    <property type="entry name" value="AMP-binding_CS"/>
</dbReference>
<comment type="similarity">
    <text evidence="1">Belongs to the ATP-dependent AMP-binding enzyme family.</text>
</comment>
<gene>
    <name evidence="7" type="ORF">B5M45_00095</name>
</gene>
<dbReference type="EMBL" id="MZZM01000001">
    <property type="protein sequence ID" value="ORJ64719.1"/>
    <property type="molecule type" value="Genomic_DNA"/>
</dbReference>
<evidence type="ECO:0000259" key="5">
    <source>
        <dbReference type="Pfam" id="PF00501"/>
    </source>
</evidence>
<dbReference type="InterPro" id="IPR025110">
    <property type="entry name" value="AMP-bd_C"/>
</dbReference>
<dbReference type="PANTHER" id="PTHR42921">
    <property type="entry name" value="ACETOACETYL-COA SYNTHETASE"/>
    <property type="match status" value="1"/>
</dbReference>
<evidence type="ECO:0000256" key="4">
    <source>
        <dbReference type="ARBA" id="ARBA00022840"/>
    </source>
</evidence>
<dbReference type="PANTHER" id="PTHR42921:SF1">
    <property type="entry name" value="ACETOACETYL-COA SYNTHETASE"/>
    <property type="match status" value="1"/>
</dbReference>
<evidence type="ECO:0000313" key="8">
    <source>
        <dbReference type="Proteomes" id="UP000193040"/>
    </source>
</evidence>
<dbReference type="Gene3D" id="3.30.300.30">
    <property type="match status" value="1"/>
</dbReference>
<keyword evidence="2 7" id="KW-0436">Ligase</keyword>
<keyword evidence="3" id="KW-0547">Nucleotide-binding</keyword>
<name>A0A1X0YH97_MYCSI</name>
<accession>A0A1X0YH97</accession>
<dbReference type="Proteomes" id="UP000193040">
    <property type="component" value="Unassembled WGS sequence"/>
</dbReference>
<evidence type="ECO:0000256" key="3">
    <source>
        <dbReference type="ARBA" id="ARBA00022741"/>
    </source>
</evidence>
<feature type="domain" description="AMP-binding enzyme C-terminal" evidence="6">
    <location>
        <begin position="543"/>
        <end position="618"/>
    </location>
</feature>
<keyword evidence="8" id="KW-1185">Reference proteome</keyword>
<dbReference type="InterPro" id="IPR042099">
    <property type="entry name" value="ANL_N_sf"/>
</dbReference>
<protein>
    <submittedName>
        <fullName evidence="7">Acetoacetate--CoA ligase</fullName>
    </submittedName>
</protein>
<keyword evidence="4" id="KW-0067">ATP-binding</keyword>
<dbReference type="GO" id="GO:0005524">
    <property type="term" value="F:ATP binding"/>
    <property type="evidence" value="ECO:0007669"/>
    <property type="project" value="UniProtKB-KW"/>
</dbReference>
<dbReference type="InterPro" id="IPR000873">
    <property type="entry name" value="AMP-dep_synth/lig_dom"/>
</dbReference>
<dbReference type="AlphaFoldDB" id="A0A1X0YH97"/>
<dbReference type="NCBIfam" id="TIGR01217">
    <property type="entry name" value="ac_ac_CoA_syn"/>
    <property type="match status" value="1"/>
</dbReference>
<feature type="domain" description="AMP-dependent synthetase/ligase" evidence="5">
    <location>
        <begin position="111"/>
        <end position="479"/>
    </location>
</feature>
<proteinExistence type="inferred from homology"/>
<organism evidence="7 8">
    <name type="scientific">Mycobacterium simiae</name>
    <name type="common">Mycobacterium habana</name>
    <dbReference type="NCBI Taxonomy" id="1784"/>
    <lineage>
        <taxon>Bacteria</taxon>
        <taxon>Bacillati</taxon>
        <taxon>Actinomycetota</taxon>
        <taxon>Actinomycetes</taxon>
        <taxon>Mycobacteriales</taxon>
        <taxon>Mycobacteriaceae</taxon>
        <taxon>Mycobacterium</taxon>
        <taxon>Mycobacterium simiae complex</taxon>
    </lineage>
</organism>
<dbReference type="InterPro" id="IPR045851">
    <property type="entry name" value="AMP-bd_C_sf"/>
</dbReference>
<dbReference type="InterPro" id="IPR005914">
    <property type="entry name" value="Acac_CoA_synth"/>
</dbReference>
<evidence type="ECO:0000313" key="7">
    <source>
        <dbReference type="EMBL" id="ORJ64719.1"/>
    </source>
</evidence>
<reference evidence="7 8" key="1">
    <citation type="submission" date="2017-03" db="EMBL/GenBank/DDBJ databases">
        <title>Genomic insights into Mycobacterium simiae human colonization.</title>
        <authorList>
            <person name="Steffani J.L."/>
            <person name="Brunck M.E."/>
            <person name="Cruz E."/>
            <person name="Montiel R."/>
            <person name="Barona F."/>
        </authorList>
    </citation>
    <scope>NUCLEOTIDE SEQUENCE [LARGE SCALE GENOMIC DNA]</scope>
    <source>
        <strain evidence="7 8">MsiGto</strain>
    </source>
</reference>
<evidence type="ECO:0000256" key="1">
    <source>
        <dbReference type="ARBA" id="ARBA00006432"/>
    </source>
</evidence>
<sequence>MLVDDGRAASPPGDAIVWTPSAAVRRDCGLADYLEWLEVRTGRHFGSYRALWQWSVDELDEFWTSIDGFEGLGLVEGGHPALVQAVMPGAHWFPGASINYAEQIFRRALGPDEHALICVSEDSVNRVSWRELRRQVGSLAATLRSWGVTKGDRVVGYLPNTAEAIVAFLACASIGAIWSVCSPEFGTAAVLNRFGQLRPKVLIGATQYSYGGKPRNRVHELRHIASSLDTVEQVITVGGIGDGDLDRAVTDWTDTILGEEPIEFEEVDFDDPLWVLFSSGTTGLPKGIVHGHGGIVLEHLKTLRLHCDLRAADRFLFVGSTSWMVWNLMVSGLLIGATLVVVDGSPAHPDLDRIWRLVAEEQVAVLGLGAGLIKSYMAAEQQPGQTFDLSRLRTLTVTGSPLGPEGFFWVRDNVNTNTWLASCSGGTDICSAFVGGVPLLPVRAGRIQAPSLGVAVAAWNPDGNPVIGEPAELVVTKPMPSMPLYFWNDPDGKRYRDAYFRMFPGAWRHGDFIEFDTDLSSIIHGRSDSTLNRHGVRMGSAEIYSAVEQLPDVVEALVVGVELGTQYYVPLFVHLRAGVDPQLAKQSIEAAIRFALSPRHLPDEIVVMPGIPHNRIGKKLEVPVKRMLQGSELAQTVDPGSVDDIDLLRRYEQFARTRTNQPTQSANADR</sequence>
<dbReference type="PROSITE" id="PS00455">
    <property type="entry name" value="AMP_BINDING"/>
    <property type="match status" value="1"/>
</dbReference>
<dbReference type="NCBIfam" id="NF002937">
    <property type="entry name" value="PRK03584.1"/>
    <property type="match status" value="1"/>
</dbReference>
<dbReference type="GO" id="GO:0030729">
    <property type="term" value="F:acetoacetate-CoA ligase activity"/>
    <property type="evidence" value="ECO:0007669"/>
    <property type="project" value="InterPro"/>
</dbReference>
<dbReference type="SUPFAM" id="SSF56801">
    <property type="entry name" value="Acetyl-CoA synthetase-like"/>
    <property type="match status" value="1"/>
</dbReference>
<evidence type="ECO:0000256" key="2">
    <source>
        <dbReference type="ARBA" id="ARBA00022598"/>
    </source>
</evidence>
<dbReference type="Gene3D" id="3.40.50.12780">
    <property type="entry name" value="N-terminal domain of ligase-like"/>
    <property type="match status" value="1"/>
</dbReference>
<dbReference type="Pfam" id="PF13193">
    <property type="entry name" value="AMP-binding_C"/>
    <property type="match status" value="1"/>
</dbReference>
<dbReference type="GO" id="GO:0006629">
    <property type="term" value="P:lipid metabolic process"/>
    <property type="evidence" value="ECO:0007669"/>
    <property type="project" value="InterPro"/>
</dbReference>
<evidence type="ECO:0000259" key="6">
    <source>
        <dbReference type="Pfam" id="PF13193"/>
    </source>
</evidence>
<comment type="caution">
    <text evidence="7">The sequence shown here is derived from an EMBL/GenBank/DDBJ whole genome shotgun (WGS) entry which is preliminary data.</text>
</comment>